<feature type="binding site" description="in other chain" evidence="13 16">
    <location>
        <position position="329"/>
    </location>
    <ligand>
        <name>K(+)</name>
        <dbReference type="ChEBI" id="CHEBI:29103"/>
        <note>ligand shared between two tetrameric partners</note>
    </ligand>
</feature>
<dbReference type="CDD" id="cd00381">
    <property type="entry name" value="IMPDH"/>
    <property type="match status" value="1"/>
</dbReference>
<evidence type="ECO:0000256" key="6">
    <source>
        <dbReference type="ARBA" id="ARBA00022749"/>
    </source>
</evidence>
<dbReference type="Pfam" id="PF00571">
    <property type="entry name" value="CBS"/>
    <property type="match status" value="2"/>
</dbReference>
<dbReference type="OrthoDB" id="416622at2759"/>
<evidence type="ECO:0000313" key="25">
    <source>
        <dbReference type="EMBL" id="CAF2211229.1"/>
    </source>
</evidence>
<evidence type="ECO:0000256" key="10">
    <source>
        <dbReference type="ARBA" id="ARBA00023027"/>
    </source>
</evidence>
<dbReference type="GO" id="GO:0000166">
    <property type="term" value="F:nucleotide binding"/>
    <property type="evidence" value="ECO:0007669"/>
    <property type="project" value="UniProtKB-UniRule"/>
</dbReference>
<dbReference type="Proteomes" id="UP000663824">
    <property type="component" value="Unassembled WGS sequence"/>
</dbReference>
<dbReference type="InterPro" id="IPR005990">
    <property type="entry name" value="IMP_DH"/>
</dbReference>
<dbReference type="NCBIfam" id="TIGR01302">
    <property type="entry name" value="IMP_dehydrog"/>
    <property type="match status" value="1"/>
</dbReference>
<feature type="domain" description="CBS" evidence="20">
    <location>
        <begin position="111"/>
        <end position="171"/>
    </location>
</feature>
<dbReference type="InterPro" id="IPR001093">
    <property type="entry name" value="IMP_DH_GMPRt"/>
</dbReference>
<feature type="binding site" evidence="13">
    <location>
        <begin position="409"/>
        <end position="413"/>
    </location>
    <ligand>
        <name>IMP</name>
        <dbReference type="ChEBI" id="CHEBI:58053"/>
    </ligand>
</feature>
<dbReference type="HAMAP" id="MF_01964">
    <property type="entry name" value="IMPDH"/>
    <property type="match status" value="1"/>
</dbReference>
<dbReference type="EMBL" id="CAJNOV010003040">
    <property type="protein sequence ID" value="CAF1126124.1"/>
    <property type="molecule type" value="Genomic_DNA"/>
</dbReference>
<feature type="binding site" evidence="13">
    <location>
        <position position="327"/>
    </location>
    <ligand>
        <name>IMP</name>
        <dbReference type="ChEBI" id="CHEBI:58053"/>
    </ligand>
</feature>
<accession>A0A814QZ37</accession>
<dbReference type="Proteomes" id="UP000663834">
    <property type="component" value="Unassembled WGS sequence"/>
</dbReference>
<evidence type="ECO:0000256" key="13">
    <source>
        <dbReference type="HAMAP-Rule" id="MF_03156"/>
    </source>
</evidence>
<dbReference type="PANTHER" id="PTHR11911:SF111">
    <property type="entry name" value="INOSINE-5'-MONOPHOSPHATE DEHYDROGENASE"/>
    <property type="match status" value="1"/>
</dbReference>
<dbReference type="EMBL" id="CAJNRF010004285">
    <property type="protein sequence ID" value="CAF2058172.1"/>
    <property type="molecule type" value="Genomic_DNA"/>
</dbReference>
<keyword evidence="8 13" id="KW-0630">Potassium</keyword>
<evidence type="ECO:0000256" key="5">
    <source>
        <dbReference type="ARBA" id="ARBA00022723"/>
    </source>
</evidence>
<dbReference type="PROSITE" id="PS51371">
    <property type="entry name" value="CBS"/>
    <property type="match status" value="2"/>
</dbReference>
<feature type="binding site" description="in other chain" evidence="13 16">
    <location>
        <position position="326"/>
    </location>
    <ligand>
        <name>K(+)</name>
        <dbReference type="ChEBI" id="CHEBI:29103"/>
        <note>ligand shared between two tetrameric partners</note>
    </ligand>
</feature>
<dbReference type="Pfam" id="PF00478">
    <property type="entry name" value="IMPDH"/>
    <property type="match status" value="1"/>
</dbReference>
<evidence type="ECO:0000256" key="8">
    <source>
        <dbReference type="ARBA" id="ARBA00022958"/>
    </source>
</evidence>
<proteinExistence type="inferred from homology"/>
<reference evidence="21" key="1">
    <citation type="submission" date="2021-02" db="EMBL/GenBank/DDBJ databases">
        <authorList>
            <person name="Nowell W R."/>
        </authorList>
    </citation>
    <scope>NUCLEOTIDE SEQUENCE</scope>
</reference>
<dbReference type="FunFam" id="3.20.20.70:FF:000007">
    <property type="entry name" value="Chromosome 19 SCAF14664, whole genome shotgun sequence"/>
    <property type="match status" value="1"/>
</dbReference>
<dbReference type="SMART" id="SM01240">
    <property type="entry name" value="IMPDH"/>
    <property type="match status" value="1"/>
</dbReference>
<feature type="active site" description="Thioimidate intermediate" evidence="13 14">
    <location>
        <position position="329"/>
    </location>
</feature>
<dbReference type="InterPro" id="IPR015875">
    <property type="entry name" value="IMP_DH/GMP_Rdtase_CS"/>
</dbReference>
<dbReference type="GO" id="GO:0006177">
    <property type="term" value="P:GMP biosynthetic process"/>
    <property type="evidence" value="ECO:0007669"/>
    <property type="project" value="UniProtKB-UniRule"/>
</dbReference>
<evidence type="ECO:0000256" key="16">
    <source>
        <dbReference type="PIRSR" id="PIRSR000130-4"/>
    </source>
</evidence>
<feature type="binding site" evidence="13">
    <location>
        <begin position="362"/>
        <end position="364"/>
    </location>
    <ligand>
        <name>IMP</name>
        <dbReference type="ChEBI" id="CHEBI:58053"/>
    </ligand>
</feature>
<dbReference type="InterPro" id="IPR046342">
    <property type="entry name" value="CBS_dom_sf"/>
</dbReference>
<dbReference type="EC" id="1.1.1.205" evidence="13 19"/>
<evidence type="ECO:0000256" key="17">
    <source>
        <dbReference type="PROSITE-ProRule" id="PRU00703"/>
    </source>
</evidence>
<dbReference type="PANTHER" id="PTHR11911">
    <property type="entry name" value="INOSINE-5-MONOPHOSPHATE DEHYDROGENASE RELATED"/>
    <property type="match status" value="1"/>
</dbReference>
<dbReference type="GO" id="GO:0003938">
    <property type="term" value="F:IMP dehydrogenase activity"/>
    <property type="evidence" value="ECO:0007669"/>
    <property type="project" value="UniProtKB-UniRule"/>
</dbReference>
<comment type="pathway">
    <text evidence="13 19">Purine metabolism; XMP biosynthesis via de novo pathway; XMP from IMP: step 1/1.</text>
</comment>
<keyword evidence="4 13" id="KW-0963">Cytoplasm</keyword>
<feature type="binding site" evidence="13">
    <location>
        <begin position="385"/>
        <end position="386"/>
    </location>
    <ligand>
        <name>IMP</name>
        <dbReference type="ChEBI" id="CHEBI:58053"/>
    </ligand>
</feature>
<comment type="similarity">
    <text evidence="3 13 18">Belongs to the IMPDH/GMPR family.</text>
</comment>
<evidence type="ECO:0000256" key="18">
    <source>
        <dbReference type="RuleBase" id="RU003927"/>
    </source>
</evidence>
<feature type="binding site" evidence="13 15">
    <location>
        <begin position="272"/>
        <end position="274"/>
    </location>
    <ligand>
        <name>NAD(+)</name>
        <dbReference type="ChEBI" id="CHEBI:57540"/>
    </ligand>
</feature>
<keyword evidence="10 13" id="KW-0520">NAD</keyword>
<evidence type="ECO:0000256" key="14">
    <source>
        <dbReference type="PIRSR" id="PIRSR000130-1"/>
    </source>
</evidence>
<comment type="activity regulation">
    <text evidence="13">Mycophenolic acid (MPA) is a non-competitive inhibitor that prevents formation of the closed enzyme conformation by binding to the same site as the amobile flap. In contrast, mizoribine monophosphate (MZP) is a competitive inhibitor that induces the closed conformation. MPA is a potent inhibitor of mammalian IMPDHs but a poor inhibitor of the bacterial enzymes. MZP is a more potent inhibitor of bacterial IMPDH.</text>
</comment>
<feature type="binding site" evidence="13">
    <location>
        <position position="441"/>
    </location>
    <ligand>
        <name>IMP</name>
        <dbReference type="ChEBI" id="CHEBI:58053"/>
    </ligand>
</feature>
<dbReference type="SUPFAM" id="SSF54631">
    <property type="entry name" value="CBS-domain pair"/>
    <property type="match status" value="1"/>
</dbReference>
<keyword evidence="5 13" id="KW-0479">Metal-binding</keyword>
<feature type="binding site" evidence="13 15">
    <location>
        <begin position="322"/>
        <end position="324"/>
    </location>
    <ligand>
        <name>NAD(+)</name>
        <dbReference type="ChEBI" id="CHEBI:57540"/>
    </ligand>
</feature>
<evidence type="ECO:0000256" key="7">
    <source>
        <dbReference type="ARBA" id="ARBA00022755"/>
    </source>
</evidence>
<gene>
    <name evidence="21" type="ORF">CJN711_LOCUS8318</name>
    <name evidence="22" type="ORF">KQP761_LOCUS5182</name>
    <name evidence="24" type="ORF">MBJ925_LOCUS33545</name>
    <name evidence="23" type="ORF">WKI299_LOCUS11568</name>
    <name evidence="25" type="ORF">XDN619_LOCUS33306</name>
</gene>
<organism evidence="21 26">
    <name type="scientific">Rotaria magnacalcarata</name>
    <dbReference type="NCBI Taxonomy" id="392030"/>
    <lineage>
        <taxon>Eukaryota</taxon>
        <taxon>Metazoa</taxon>
        <taxon>Spiralia</taxon>
        <taxon>Gnathifera</taxon>
        <taxon>Rotifera</taxon>
        <taxon>Eurotatoria</taxon>
        <taxon>Bdelloidea</taxon>
        <taxon>Philodinida</taxon>
        <taxon>Philodinidae</taxon>
        <taxon>Rotaria</taxon>
    </lineage>
</organism>
<comment type="cofactor">
    <cofactor evidence="1 13">
        <name>K(+)</name>
        <dbReference type="ChEBI" id="CHEBI:29103"/>
    </cofactor>
</comment>
<dbReference type="SUPFAM" id="SSF51412">
    <property type="entry name" value="Inosine monophosphate dehydrogenase (IMPDH)"/>
    <property type="match status" value="1"/>
</dbReference>
<comment type="function">
    <text evidence="13">Catalyzes the conversion of inosine 5'-phosphate (IMP) to xanthosine 5'-phosphate (XMP), the first committed and rate-limiting step in the de novo synthesis of guanine nucleotides, and therefore plays an important role in the regulation of cell growth.</text>
</comment>
<dbReference type="Proteomes" id="UP000663856">
    <property type="component" value="Unassembled WGS sequence"/>
</dbReference>
<keyword evidence="7 13" id="KW-0658">Purine biosynthesis</keyword>
<name>A0A814QZ37_9BILA</name>
<comment type="subcellular location">
    <subcellularLocation>
        <location evidence="2 13">Cytoplasm</location>
    </subcellularLocation>
</comment>
<dbReference type="AlphaFoldDB" id="A0A814QZ37"/>
<keyword evidence="6 13" id="KW-0332">GMP biosynthesis</keyword>
<comment type="caution">
    <text evidence="13">Lacks conserved residue(s) required for the propagation of feature annotation.</text>
</comment>
<sequence length="515" mass="56311">MIENGDHEENLSDGLSIKELFQNNDGLTYNDFIILPGYINFSSDNVALTAKLTKNITIKTPFVSSPMDTVSESTMAVAMALNGGIGIIHHNCSVEYQANEVRRVKRYEQGFISDPLVLSPTNTVAEIYAIKKLHGFSGIPVTESGKINSKLLGLITFRDIDFLSKDHWSKIPISQVMTPIDDLITAKNNLTLKDAYNILQRSKKGKLPIVDSDGNLVSLIARTDLEKNRDYPLASKDNRRQLLCGAAIGTRKEDEKRLEALAQVGVDVIVLDSSQGNSIYQIDMIKHIKSTYPNLQVVAGNVVTQRQAKNLIDAGADALRVGMGSGSICITQEVMAVGRAQATAVYKVAEYARRHNIPVIADGGISCVGHIVKALTLGADCVMMGSLLAGTHEAPGEYYYQDGVRLKKYRGMGSLDAMTACQELSAASRYYSETDHIKVAQGVSGSVVDKGSVHRFIGGYLYTGIQKSLQDIGCQSLEQLHKEATEELIRVEKRTTAAQIEGGVHNLHSFEKRLF</sequence>
<evidence type="ECO:0000256" key="19">
    <source>
        <dbReference type="RuleBase" id="RU003928"/>
    </source>
</evidence>
<dbReference type="GO" id="GO:0046872">
    <property type="term" value="F:metal ion binding"/>
    <property type="evidence" value="ECO:0007669"/>
    <property type="project" value="UniProtKB-UniRule"/>
</dbReference>
<evidence type="ECO:0000256" key="12">
    <source>
        <dbReference type="ARBA" id="ARBA00048028"/>
    </source>
</evidence>
<dbReference type="EMBL" id="CAJNRG010016847">
    <property type="protein sequence ID" value="CAF2211229.1"/>
    <property type="molecule type" value="Genomic_DNA"/>
</dbReference>
<evidence type="ECO:0000313" key="21">
    <source>
        <dbReference type="EMBL" id="CAF1126124.1"/>
    </source>
</evidence>
<dbReference type="SMART" id="SM00116">
    <property type="entry name" value="CBS"/>
    <property type="match status" value="2"/>
</dbReference>
<dbReference type="GO" id="GO:0005737">
    <property type="term" value="C:cytoplasm"/>
    <property type="evidence" value="ECO:0007669"/>
    <property type="project" value="UniProtKB-SubCell"/>
</dbReference>
<feature type="binding site" description="in other chain" evidence="13 16">
    <location>
        <position position="324"/>
    </location>
    <ligand>
        <name>K(+)</name>
        <dbReference type="ChEBI" id="CHEBI:29103"/>
        <note>ligand shared between two tetrameric partners</note>
    </ligand>
</feature>
<dbReference type="GO" id="GO:0006183">
    <property type="term" value="P:GTP biosynthetic process"/>
    <property type="evidence" value="ECO:0007669"/>
    <property type="project" value="TreeGrafter"/>
</dbReference>
<feature type="domain" description="CBS" evidence="20">
    <location>
        <begin position="177"/>
        <end position="235"/>
    </location>
</feature>
<keyword evidence="11 17" id="KW-0129">CBS domain</keyword>
<dbReference type="UniPathway" id="UPA00601">
    <property type="reaction ID" value="UER00295"/>
</dbReference>
<evidence type="ECO:0000313" key="23">
    <source>
        <dbReference type="EMBL" id="CAF2058172.1"/>
    </source>
</evidence>
<evidence type="ECO:0000256" key="2">
    <source>
        <dbReference type="ARBA" id="ARBA00004496"/>
    </source>
</evidence>
<protein>
    <recommendedName>
        <fullName evidence="13 19">Inosine-5'-monophosphate dehydrogenase</fullName>
        <shortName evidence="13">IMP dehydrogenase</shortName>
        <shortName evidence="13">IMPD</shortName>
        <shortName evidence="13">IMPDH</shortName>
        <ecNumber evidence="13 19">1.1.1.205</ecNumber>
    </recommendedName>
</protein>
<dbReference type="EMBL" id="CAJNOW010001194">
    <property type="protein sequence ID" value="CAF1309538.1"/>
    <property type="molecule type" value="Genomic_DNA"/>
</dbReference>
<evidence type="ECO:0000256" key="11">
    <source>
        <dbReference type="ARBA" id="ARBA00023122"/>
    </source>
</evidence>
<feature type="active site" description="Proton acceptor" evidence="13 14">
    <location>
        <position position="429"/>
    </location>
</feature>
<evidence type="ECO:0000256" key="15">
    <source>
        <dbReference type="PIRSR" id="PIRSR000130-3"/>
    </source>
</evidence>
<comment type="subunit">
    <text evidence="13">Homotetramer.</text>
</comment>
<comment type="catalytic activity">
    <reaction evidence="12 13 19">
        <text>IMP + NAD(+) + H2O = XMP + NADH + H(+)</text>
        <dbReference type="Rhea" id="RHEA:11708"/>
        <dbReference type="ChEBI" id="CHEBI:15377"/>
        <dbReference type="ChEBI" id="CHEBI:15378"/>
        <dbReference type="ChEBI" id="CHEBI:57464"/>
        <dbReference type="ChEBI" id="CHEBI:57540"/>
        <dbReference type="ChEBI" id="CHEBI:57945"/>
        <dbReference type="ChEBI" id="CHEBI:58053"/>
        <dbReference type="EC" id="1.1.1.205"/>
    </reaction>
</comment>
<evidence type="ECO:0000313" key="22">
    <source>
        <dbReference type="EMBL" id="CAF1309538.1"/>
    </source>
</evidence>
<dbReference type="CDD" id="cd04601">
    <property type="entry name" value="CBS_pair_IMPDH"/>
    <property type="match status" value="1"/>
</dbReference>
<dbReference type="EMBL" id="CAJNRE010018446">
    <property type="protein sequence ID" value="CAF2166068.1"/>
    <property type="molecule type" value="Genomic_DNA"/>
</dbReference>
<evidence type="ECO:0000256" key="1">
    <source>
        <dbReference type="ARBA" id="ARBA00001958"/>
    </source>
</evidence>
<evidence type="ECO:0000256" key="9">
    <source>
        <dbReference type="ARBA" id="ARBA00023002"/>
    </source>
</evidence>
<dbReference type="PIRSF" id="PIRSF000130">
    <property type="entry name" value="IMPDH"/>
    <property type="match status" value="1"/>
</dbReference>
<dbReference type="Gene3D" id="3.20.20.70">
    <property type="entry name" value="Aldolase class I"/>
    <property type="match status" value="1"/>
</dbReference>
<evidence type="ECO:0000259" key="20">
    <source>
        <dbReference type="PROSITE" id="PS51371"/>
    </source>
</evidence>
<evidence type="ECO:0000313" key="26">
    <source>
        <dbReference type="Proteomes" id="UP000663855"/>
    </source>
</evidence>
<evidence type="ECO:0000313" key="24">
    <source>
        <dbReference type="EMBL" id="CAF2166068.1"/>
    </source>
</evidence>
<dbReference type="Proteomes" id="UP000663887">
    <property type="component" value="Unassembled WGS sequence"/>
</dbReference>
<dbReference type="InterPro" id="IPR000644">
    <property type="entry name" value="CBS_dom"/>
</dbReference>
<keyword evidence="9 13" id="KW-0560">Oxidoreductase</keyword>
<dbReference type="InterPro" id="IPR013785">
    <property type="entry name" value="Aldolase_TIM"/>
</dbReference>
<dbReference type="Proteomes" id="UP000663855">
    <property type="component" value="Unassembled WGS sequence"/>
</dbReference>
<evidence type="ECO:0000256" key="4">
    <source>
        <dbReference type="ARBA" id="ARBA00022490"/>
    </source>
</evidence>
<comment type="caution">
    <text evidence="21">The sequence shown here is derived from an EMBL/GenBank/DDBJ whole genome shotgun (WGS) entry which is preliminary data.</text>
</comment>
<dbReference type="PROSITE" id="PS00487">
    <property type="entry name" value="IMP_DH_GMP_RED"/>
    <property type="match status" value="1"/>
</dbReference>
<evidence type="ECO:0000256" key="3">
    <source>
        <dbReference type="ARBA" id="ARBA00005502"/>
    </source>
</evidence>